<dbReference type="FunFam" id="3.30.54.20:FF:000002">
    <property type="entry name" value="Threonine--tRNA ligase"/>
    <property type="match status" value="1"/>
</dbReference>
<dbReference type="InterPro" id="IPR018163">
    <property type="entry name" value="Thr/Ala-tRNA-synth_IIc_edit"/>
</dbReference>
<dbReference type="Gene3D" id="3.30.980.10">
    <property type="entry name" value="Threonyl-trna Synthetase, Chain A, domain 2"/>
    <property type="match status" value="1"/>
</dbReference>
<evidence type="ECO:0000256" key="10">
    <source>
        <dbReference type="ARBA" id="ARBA00031900"/>
    </source>
</evidence>
<feature type="domain" description="Threonyl/alanyl tRNA synthetase SAD" evidence="12">
    <location>
        <begin position="112"/>
        <end position="161"/>
    </location>
</feature>
<dbReference type="Gene3D" id="3.30.54.20">
    <property type="match status" value="1"/>
</dbReference>
<keyword evidence="7" id="KW-0067">ATP-binding</keyword>
<dbReference type="GO" id="GO:0005524">
    <property type="term" value="F:ATP binding"/>
    <property type="evidence" value="ECO:0007669"/>
    <property type="project" value="UniProtKB-KW"/>
</dbReference>
<comment type="similarity">
    <text evidence="1">Belongs to the class-II aminoacyl-tRNA synthetase family.</text>
</comment>
<evidence type="ECO:0000256" key="3">
    <source>
        <dbReference type="ARBA" id="ARBA00022598"/>
    </source>
</evidence>
<gene>
    <name evidence="13" type="ORF">S06H3_21054</name>
</gene>
<feature type="non-terminal residue" evidence="13">
    <location>
        <position position="262"/>
    </location>
</feature>
<reference evidence="13" key="1">
    <citation type="journal article" date="2014" name="Front. Microbiol.">
        <title>High frequency of phylogenetically diverse reductive dehalogenase-homologous genes in deep subseafloor sedimentary metagenomes.</title>
        <authorList>
            <person name="Kawai M."/>
            <person name="Futagami T."/>
            <person name="Toyoda A."/>
            <person name="Takaki Y."/>
            <person name="Nishi S."/>
            <person name="Hori S."/>
            <person name="Arai W."/>
            <person name="Tsubouchi T."/>
            <person name="Morono Y."/>
            <person name="Uchiyama I."/>
            <person name="Ito T."/>
            <person name="Fujiyama A."/>
            <person name="Inagaki F."/>
            <person name="Takami H."/>
        </authorList>
    </citation>
    <scope>NUCLEOTIDE SEQUENCE</scope>
    <source>
        <strain evidence="13">Expedition CK06-06</strain>
    </source>
</reference>
<dbReference type="InterPro" id="IPR045864">
    <property type="entry name" value="aa-tRNA-synth_II/BPL/LPL"/>
</dbReference>
<keyword evidence="5" id="KW-0547">Nucleotide-binding</keyword>
<protein>
    <recommendedName>
        <fullName evidence="2">threonine--tRNA ligase</fullName>
        <ecNumber evidence="2">6.1.1.3</ecNumber>
    </recommendedName>
    <alternativeName>
        <fullName evidence="10">Threonyl-tRNA synthetase</fullName>
    </alternativeName>
</protein>
<dbReference type="GO" id="GO:0046872">
    <property type="term" value="F:metal ion binding"/>
    <property type="evidence" value="ECO:0007669"/>
    <property type="project" value="UniProtKB-KW"/>
</dbReference>
<dbReference type="EC" id="6.1.1.3" evidence="2"/>
<keyword evidence="6" id="KW-0862">Zinc</keyword>
<dbReference type="SUPFAM" id="SSF55186">
    <property type="entry name" value="ThrRS/AlaRS common domain"/>
    <property type="match status" value="1"/>
</dbReference>
<dbReference type="SMART" id="SM00863">
    <property type="entry name" value="tRNA_SAD"/>
    <property type="match status" value="1"/>
</dbReference>
<keyword evidence="8" id="KW-0648">Protein biosynthesis</keyword>
<comment type="catalytic activity">
    <reaction evidence="11">
        <text>tRNA(Thr) + L-threonine + ATP = L-threonyl-tRNA(Thr) + AMP + diphosphate + H(+)</text>
        <dbReference type="Rhea" id="RHEA:24624"/>
        <dbReference type="Rhea" id="RHEA-COMP:9670"/>
        <dbReference type="Rhea" id="RHEA-COMP:9704"/>
        <dbReference type="ChEBI" id="CHEBI:15378"/>
        <dbReference type="ChEBI" id="CHEBI:30616"/>
        <dbReference type="ChEBI" id="CHEBI:33019"/>
        <dbReference type="ChEBI" id="CHEBI:57926"/>
        <dbReference type="ChEBI" id="CHEBI:78442"/>
        <dbReference type="ChEBI" id="CHEBI:78534"/>
        <dbReference type="ChEBI" id="CHEBI:456215"/>
        <dbReference type="EC" id="6.1.1.3"/>
    </reaction>
</comment>
<evidence type="ECO:0000256" key="8">
    <source>
        <dbReference type="ARBA" id="ARBA00022917"/>
    </source>
</evidence>
<comment type="caution">
    <text evidence="13">The sequence shown here is derived from an EMBL/GenBank/DDBJ whole genome shotgun (WGS) entry which is preliminary data.</text>
</comment>
<dbReference type="EMBL" id="BARV01010994">
    <property type="protein sequence ID" value="GAI03147.1"/>
    <property type="molecule type" value="Genomic_DNA"/>
</dbReference>
<dbReference type="GO" id="GO:0006435">
    <property type="term" value="P:threonyl-tRNA aminoacylation"/>
    <property type="evidence" value="ECO:0007669"/>
    <property type="project" value="TreeGrafter"/>
</dbReference>
<organism evidence="13">
    <name type="scientific">marine sediment metagenome</name>
    <dbReference type="NCBI Taxonomy" id="412755"/>
    <lineage>
        <taxon>unclassified sequences</taxon>
        <taxon>metagenomes</taxon>
        <taxon>ecological metagenomes</taxon>
    </lineage>
</organism>
<accession>X1K800</accession>
<evidence type="ECO:0000256" key="5">
    <source>
        <dbReference type="ARBA" id="ARBA00022741"/>
    </source>
</evidence>
<evidence type="ECO:0000259" key="12">
    <source>
        <dbReference type="SMART" id="SM00863"/>
    </source>
</evidence>
<evidence type="ECO:0000256" key="6">
    <source>
        <dbReference type="ARBA" id="ARBA00022833"/>
    </source>
</evidence>
<dbReference type="PANTHER" id="PTHR11451:SF44">
    <property type="entry name" value="THREONINE--TRNA LIGASE, CHLOROPLASTIC_MITOCHONDRIAL 2"/>
    <property type="match status" value="1"/>
</dbReference>
<dbReference type="PANTHER" id="PTHR11451">
    <property type="entry name" value="THREONINE-TRNA LIGASE"/>
    <property type="match status" value="1"/>
</dbReference>
<evidence type="ECO:0000313" key="13">
    <source>
        <dbReference type="EMBL" id="GAI03147.1"/>
    </source>
</evidence>
<dbReference type="GO" id="GO:0004829">
    <property type="term" value="F:threonine-tRNA ligase activity"/>
    <property type="evidence" value="ECO:0007669"/>
    <property type="project" value="UniProtKB-EC"/>
</dbReference>
<keyword evidence="9" id="KW-0030">Aminoacyl-tRNA synthetase</keyword>
<dbReference type="InterPro" id="IPR012947">
    <property type="entry name" value="tRNA_SAD"/>
</dbReference>
<dbReference type="AlphaFoldDB" id="X1K800"/>
<dbReference type="Pfam" id="PF07973">
    <property type="entry name" value="tRNA_SAD"/>
    <property type="match status" value="1"/>
</dbReference>
<dbReference type="Gene3D" id="3.30.930.10">
    <property type="entry name" value="Bira Bifunctional Protein, Domain 2"/>
    <property type="match status" value="1"/>
</dbReference>
<evidence type="ECO:0000256" key="9">
    <source>
        <dbReference type="ARBA" id="ARBA00023146"/>
    </source>
</evidence>
<dbReference type="SUPFAM" id="SSF55681">
    <property type="entry name" value="Class II aaRS and biotin synthetases"/>
    <property type="match status" value="1"/>
</dbReference>
<proteinExistence type="inferred from homology"/>
<dbReference type="FunFam" id="3.30.980.10:FF:000005">
    <property type="entry name" value="Threonyl-tRNA synthetase, mitochondrial"/>
    <property type="match status" value="1"/>
</dbReference>
<evidence type="ECO:0000256" key="4">
    <source>
        <dbReference type="ARBA" id="ARBA00022723"/>
    </source>
</evidence>
<feature type="non-terminal residue" evidence="13">
    <location>
        <position position="1"/>
    </location>
</feature>
<evidence type="ECO:0000256" key="11">
    <source>
        <dbReference type="ARBA" id="ARBA00049515"/>
    </source>
</evidence>
<evidence type="ECO:0000256" key="7">
    <source>
        <dbReference type="ARBA" id="ARBA00022840"/>
    </source>
</evidence>
<sequence length="262" mass="30051">VSDKGEQATEAEKLEVMRHSTAHIMAEVVQSIFPDAKFGIGPAIENGFYYDFDLPRSLNLDDLPLIETKMSEIIASNVPFIKREVTKEEARQLFTAQPYKLELIDEIEDEKVSLYQQGSFVDLCRGPHVSSSGKIKAFKLVSVAGAYWRGDEHCPMLQRIYGVAFDTKEALAEYLKKLDDAARYDHRKLGRELDLFSIHEEAGPGLVHWHPKGAVVRHVIENFLTDELIKRGYDIVYTPHIAKLDLWKTSGHWEFYRDYLYS</sequence>
<evidence type="ECO:0000256" key="1">
    <source>
        <dbReference type="ARBA" id="ARBA00008226"/>
    </source>
</evidence>
<keyword evidence="4" id="KW-0479">Metal-binding</keyword>
<evidence type="ECO:0000256" key="2">
    <source>
        <dbReference type="ARBA" id="ARBA00013163"/>
    </source>
</evidence>
<name>X1K800_9ZZZZ</name>
<keyword evidence="3" id="KW-0436">Ligase</keyword>